<keyword evidence="3" id="KW-1185">Reference proteome</keyword>
<dbReference type="OrthoDB" id="6329284at2759"/>
<name>A0A397TD71_9GLOM</name>
<keyword evidence="2" id="KW-0808">Transferase</keyword>
<dbReference type="Pfam" id="PF08241">
    <property type="entry name" value="Methyltransf_11"/>
    <property type="match status" value="1"/>
</dbReference>
<accession>A0A397TD71</accession>
<dbReference type="SUPFAM" id="SSF53335">
    <property type="entry name" value="S-adenosyl-L-methionine-dependent methyltransferases"/>
    <property type="match status" value="1"/>
</dbReference>
<dbReference type="Gene3D" id="3.40.50.150">
    <property type="entry name" value="Vaccinia Virus protein VP39"/>
    <property type="match status" value="1"/>
</dbReference>
<dbReference type="InterPro" id="IPR029063">
    <property type="entry name" value="SAM-dependent_MTases_sf"/>
</dbReference>
<reference evidence="2 3" key="1">
    <citation type="submission" date="2018-06" db="EMBL/GenBank/DDBJ databases">
        <title>Comparative genomics reveals the genomic features of Rhizophagus irregularis, R. cerebriforme, R. diaphanum and Gigaspora rosea, and their symbiotic lifestyle signature.</title>
        <authorList>
            <person name="Morin E."/>
            <person name="San Clemente H."/>
            <person name="Chen E.C.H."/>
            <person name="De La Providencia I."/>
            <person name="Hainaut M."/>
            <person name="Kuo A."/>
            <person name="Kohler A."/>
            <person name="Murat C."/>
            <person name="Tang N."/>
            <person name="Roy S."/>
            <person name="Loubradou J."/>
            <person name="Henrissat B."/>
            <person name="Grigoriev I.V."/>
            <person name="Corradi N."/>
            <person name="Roux C."/>
            <person name="Martin F.M."/>
        </authorList>
    </citation>
    <scope>NUCLEOTIDE SEQUENCE [LARGE SCALE GENOMIC DNA]</scope>
    <source>
        <strain evidence="2 3">DAOM 227022</strain>
    </source>
</reference>
<gene>
    <name evidence="2" type="ORF">C1645_721102</name>
</gene>
<dbReference type="EMBL" id="QKYT01000054">
    <property type="protein sequence ID" value="RIA95872.1"/>
    <property type="molecule type" value="Genomic_DNA"/>
</dbReference>
<dbReference type="PANTHER" id="PTHR43861:SF1">
    <property type="entry name" value="TRANS-ACONITATE 2-METHYLTRANSFERASE"/>
    <property type="match status" value="1"/>
</dbReference>
<dbReference type="CDD" id="cd02440">
    <property type="entry name" value="AdoMet_MTases"/>
    <property type="match status" value="1"/>
</dbReference>
<dbReference type="STRING" id="658196.A0A397TD71"/>
<dbReference type="GO" id="GO:0032259">
    <property type="term" value="P:methylation"/>
    <property type="evidence" value="ECO:0007669"/>
    <property type="project" value="UniProtKB-KW"/>
</dbReference>
<feature type="domain" description="Methyltransferase type 11" evidence="1">
    <location>
        <begin position="44"/>
        <end position="139"/>
    </location>
</feature>
<dbReference type="InterPro" id="IPR013216">
    <property type="entry name" value="Methyltransf_11"/>
</dbReference>
<proteinExistence type="predicted"/>
<dbReference type="GO" id="GO:0008757">
    <property type="term" value="F:S-adenosylmethionine-dependent methyltransferase activity"/>
    <property type="evidence" value="ECO:0007669"/>
    <property type="project" value="InterPro"/>
</dbReference>
<protein>
    <submittedName>
        <fullName evidence="2">S-adenosyl-L-methionine-dependent methyltransferase</fullName>
    </submittedName>
</protein>
<evidence type="ECO:0000259" key="1">
    <source>
        <dbReference type="Pfam" id="PF08241"/>
    </source>
</evidence>
<evidence type="ECO:0000313" key="3">
    <source>
        <dbReference type="Proteomes" id="UP000265703"/>
    </source>
</evidence>
<sequence length="297" mass="34071">MDTNNGKADPWSPINYKLHADFVPKLVKHDLITLLSPKSHERILDLGCGDGVLTYHIQSMCKECIGIDISQRMIEEAKLNECKDVRVVNCEKLVEWINNEGFIGYFDAVFSNAALHWMKNQEAVIEGIAKCLKPGGRFVAELGGSGNVQSKDFMVLYSINHVNHNHIKNYYFFLFKKKNIKVVEKSLIGALDKRGYNGKDLSPWYFPSPEDYTQILNNYKFSVSYLSHFPRPTELPTSLNGWVETFGFSFLAPLDNNEKEIVKDEVEEMCKNEAFNNETDKWTLDYVRLRVVAQLNV</sequence>
<organism evidence="2 3">
    <name type="scientific">Glomus cerebriforme</name>
    <dbReference type="NCBI Taxonomy" id="658196"/>
    <lineage>
        <taxon>Eukaryota</taxon>
        <taxon>Fungi</taxon>
        <taxon>Fungi incertae sedis</taxon>
        <taxon>Mucoromycota</taxon>
        <taxon>Glomeromycotina</taxon>
        <taxon>Glomeromycetes</taxon>
        <taxon>Glomerales</taxon>
        <taxon>Glomeraceae</taxon>
        <taxon>Glomus</taxon>
    </lineage>
</organism>
<keyword evidence="2" id="KW-0489">Methyltransferase</keyword>
<comment type="caution">
    <text evidence="2">The sequence shown here is derived from an EMBL/GenBank/DDBJ whole genome shotgun (WGS) entry which is preliminary data.</text>
</comment>
<dbReference type="PANTHER" id="PTHR43861">
    <property type="entry name" value="TRANS-ACONITATE 2-METHYLTRANSFERASE-RELATED"/>
    <property type="match status" value="1"/>
</dbReference>
<dbReference type="AlphaFoldDB" id="A0A397TD71"/>
<evidence type="ECO:0000313" key="2">
    <source>
        <dbReference type="EMBL" id="RIA95872.1"/>
    </source>
</evidence>
<dbReference type="Proteomes" id="UP000265703">
    <property type="component" value="Unassembled WGS sequence"/>
</dbReference>